<protein>
    <recommendedName>
        <fullName evidence="1">Reverse transcriptase domain-containing protein</fullName>
    </recommendedName>
</protein>
<comment type="caution">
    <text evidence="2">The sequence shown here is derived from an EMBL/GenBank/DDBJ whole genome shotgun (WGS) entry which is preliminary data.</text>
</comment>
<gene>
    <name evidence="2" type="ORF">NP233_g6018</name>
</gene>
<dbReference type="PROSITE" id="PS50878">
    <property type="entry name" value="RT_POL"/>
    <property type="match status" value="1"/>
</dbReference>
<dbReference type="Pfam" id="PF00078">
    <property type="entry name" value="RVT_1"/>
    <property type="match status" value="1"/>
</dbReference>
<keyword evidence="3" id="KW-1185">Reference proteome</keyword>
<evidence type="ECO:0000313" key="3">
    <source>
        <dbReference type="Proteomes" id="UP001213000"/>
    </source>
</evidence>
<dbReference type="AlphaFoldDB" id="A0AAD5VRY0"/>
<dbReference type="InterPro" id="IPR000477">
    <property type="entry name" value="RT_dom"/>
</dbReference>
<evidence type="ECO:0000313" key="2">
    <source>
        <dbReference type="EMBL" id="KAJ3567969.1"/>
    </source>
</evidence>
<dbReference type="PANTHER" id="PTHR33481:SF1">
    <property type="entry name" value="ENDONUCLEASE_EXONUCLEASE_PHOSPHATASE DOMAIN-CONTAINING PROTEIN-RELATED"/>
    <property type="match status" value="1"/>
</dbReference>
<evidence type="ECO:0000259" key="1">
    <source>
        <dbReference type="PROSITE" id="PS50878"/>
    </source>
</evidence>
<organism evidence="2 3">
    <name type="scientific">Leucocoprinus birnbaumii</name>
    <dbReference type="NCBI Taxonomy" id="56174"/>
    <lineage>
        <taxon>Eukaryota</taxon>
        <taxon>Fungi</taxon>
        <taxon>Dikarya</taxon>
        <taxon>Basidiomycota</taxon>
        <taxon>Agaricomycotina</taxon>
        <taxon>Agaricomycetes</taxon>
        <taxon>Agaricomycetidae</taxon>
        <taxon>Agaricales</taxon>
        <taxon>Agaricineae</taxon>
        <taxon>Agaricaceae</taxon>
        <taxon>Leucocoprinus</taxon>
    </lineage>
</organism>
<accession>A0AAD5VRY0</accession>
<sequence length="222" mass="25214">MISTRLQFDCVKHEVFHPNQLGGIQQRSTKDAGWAKGLKTSVIAFNIAQFFPSLNHETLLGILAKQGFPAHVCRFFASYLIGRGTRYLWNSFSSDLRSTDVDVGQGSAFSPVLSALYLAPVIRLFERRAAHVRCDILSYVDDGTLIVQRKTLADNLPPLHEAYRIMFNLFDAFGLVMEHNKSELFYFTCQHDDANLPIVLDFKPFTAASPLKLKTFWRYLGF</sequence>
<proteinExistence type="predicted"/>
<feature type="domain" description="Reverse transcriptase" evidence="1">
    <location>
        <begin position="1"/>
        <end position="222"/>
    </location>
</feature>
<name>A0AAD5VRY0_9AGAR</name>
<dbReference type="PANTHER" id="PTHR33481">
    <property type="entry name" value="REVERSE TRANSCRIPTASE"/>
    <property type="match status" value="1"/>
</dbReference>
<dbReference type="EMBL" id="JANIEX010000376">
    <property type="protein sequence ID" value="KAJ3567969.1"/>
    <property type="molecule type" value="Genomic_DNA"/>
</dbReference>
<reference evidence="2" key="1">
    <citation type="submission" date="2022-07" db="EMBL/GenBank/DDBJ databases">
        <title>Genome Sequence of Leucocoprinus birnbaumii.</title>
        <authorList>
            <person name="Buettner E."/>
        </authorList>
    </citation>
    <scope>NUCLEOTIDE SEQUENCE</scope>
    <source>
        <strain evidence="2">VT141</strain>
    </source>
</reference>
<dbReference type="Proteomes" id="UP001213000">
    <property type="component" value="Unassembled WGS sequence"/>
</dbReference>